<dbReference type="EMBL" id="JARBHB010000002">
    <property type="protein sequence ID" value="KAJ8894459.1"/>
    <property type="molecule type" value="Genomic_DNA"/>
</dbReference>
<evidence type="ECO:0000256" key="4">
    <source>
        <dbReference type="ARBA" id="ARBA00022833"/>
    </source>
</evidence>
<name>A0ABQ9IDY0_9NEOP</name>
<gene>
    <name evidence="7" type="ORF">PR048_007113</name>
</gene>
<dbReference type="InterPro" id="IPR052035">
    <property type="entry name" value="ZnF_BED_domain_contain"/>
</dbReference>
<proteinExistence type="predicted"/>
<dbReference type="InterPro" id="IPR008906">
    <property type="entry name" value="HATC_C_dom"/>
</dbReference>
<keyword evidence="3" id="KW-0863">Zinc-finger</keyword>
<comment type="caution">
    <text evidence="7">The sequence shown here is derived from an EMBL/GenBank/DDBJ whole genome shotgun (WGS) entry which is preliminary data.</text>
</comment>
<keyword evidence="4" id="KW-0862">Zinc</keyword>
<dbReference type="InterPro" id="IPR012337">
    <property type="entry name" value="RNaseH-like_sf"/>
</dbReference>
<dbReference type="PANTHER" id="PTHR46481">
    <property type="entry name" value="ZINC FINGER BED DOMAIN-CONTAINING PROTEIN 4"/>
    <property type="match status" value="1"/>
</dbReference>
<reference evidence="7 8" key="1">
    <citation type="submission" date="2023-02" db="EMBL/GenBank/DDBJ databases">
        <title>LHISI_Scaffold_Assembly.</title>
        <authorList>
            <person name="Stuart O.P."/>
            <person name="Cleave R."/>
            <person name="Magrath M.J.L."/>
            <person name="Mikheyev A.S."/>
        </authorList>
    </citation>
    <scope>NUCLEOTIDE SEQUENCE [LARGE SCALE GENOMIC DNA]</scope>
    <source>
        <strain evidence="7">Daus_M_001</strain>
        <tissue evidence="7">Leg muscle</tissue>
    </source>
</reference>
<keyword evidence="8" id="KW-1185">Reference proteome</keyword>
<evidence type="ECO:0000313" key="8">
    <source>
        <dbReference type="Proteomes" id="UP001159363"/>
    </source>
</evidence>
<evidence type="ECO:0000313" key="7">
    <source>
        <dbReference type="EMBL" id="KAJ8894459.1"/>
    </source>
</evidence>
<evidence type="ECO:0000256" key="5">
    <source>
        <dbReference type="ARBA" id="ARBA00023242"/>
    </source>
</evidence>
<evidence type="ECO:0000256" key="2">
    <source>
        <dbReference type="ARBA" id="ARBA00022723"/>
    </source>
</evidence>
<organism evidence="7 8">
    <name type="scientific">Dryococelus australis</name>
    <dbReference type="NCBI Taxonomy" id="614101"/>
    <lineage>
        <taxon>Eukaryota</taxon>
        <taxon>Metazoa</taxon>
        <taxon>Ecdysozoa</taxon>
        <taxon>Arthropoda</taxon>
        <taxon>Hexapoda</taxon>
        <taxon>Insecta</taxon>
        <taxon>Pterygota</taxon>
        <taxon>Neoptera</taxon>
        <taxon>Polyneoptera</taxon>
        <taxon>Phasmatodea</taxon>
        <taxon>Verophasmatodea</taxon>
        <taxon>Anareolatae</taxon>
        <taxon>Phasmatidae</taxon>
        <taxon>Eurycanthinae</taxon>
        <taxon>Dryococelus</taxon>
    </lineage>
</organism>
<sequence>MEEMKLPVLELYQVLLHLYEVRKTIAAELANSGTAKKDAITFTRSQHRSLKSRFGLYESHDVYCPAIFCDPRFKSALLNASLASLTPSKEVQSPNRSQTEVSAVEMKPSTGFGLWPALIRFQMNHHEKLMRITRDRNSYMWWNEEGKQKYPKLSKVAMEYLGIPATSVANVRVFSSFGNVVTVRRQSLTARHVQRITFLQ</sequence>
<evidence type="ECO:0000256" key="3">
    <source>
        <dbReference type="ARBA" id="ARBA00022771"/>
    </source>
</evidence>
<keyword evidence="5" id="KW-0539">Nucleus</keyword>
<accession>A0ABQ9IDY0</accession>
<protein>
    <recommendedName>
        <fullName evidence="6">HAT C-terminal dimerisation domain-containing protein</fullName>
    </recommendedName>
</protein>
<feature type="domain" description="HAT C-terminal dimerisation" evidence="6">
    <location>
        <begin position="127"/>
        <end position="200"/>
    </location>
</feature>
<evidence type="ECO:0000259" key="6">
    <source>
        <dbReference type="Pfam" id="PF05699"/>
    </source>
</evidence>
<evidence type="ECO:0000256" key="1">
    <source>
        <dbReference type="ARBA" id="ARBA00004123"/>
    </source>
</evidence>
<keyword evidence="2" id="KW-0479">Metal-binding</keyword>
<comment type="subcellular location">
    <subcellularLocation>
        <location evidence="1">Nucleus</location>
    </subcellularLocation>
</comment>
<dbReference type="Proteomes" id="UP001159363">
    <property type="component" value="Chromosome 2"/>
</dbReference>
<dbReference type="Pfam" id="PF05699">
    <property type="entry name" value="Dimer_Tnp_hAT"/>
    <property type="match status" value="1"/>
</dbReference>
<dbReference type="SUPFAM" id="SSF53098">
    <property type="entry name" value="Ribonuclease H-like"/>
    <property type="match status" value="1"/>
</dbReference>
<dbReference type="PANTHER" id="PTHR46481:SF10">
    <property type="entry name" value="ZINC FINGER BED DOMAIN-CONTAINING PROTEIN 39"/>
    <property type="match status" value="1"/>
</dbReference>